<reference evidence="2 3" key="1">
    <citation type="submission" date="2019-03" db="EMBL/GenBank/DDBJ databases">
        <title>Nematode-trapping fungi genome.</title>
        <authorList>
            <person name="Vidal-Diez De Ulzurrun G."/>
        </authorList>
    </citation>
    <scope>NUCLEOTIDE SEQUENCE [LARGE SCALE GENOMIC DNA]</scope>
    <source>
        <strain evidence="2 3">TWF154</strain>
    </source>
</reference>
<organism evidence="2 3">
    <name type="scientific">Orbilia oligospora</name>
    <name type="common">Nematode-trapping fungus</name>
    <name type="synonym">Arthrobotrys oligospora</name>
    <dbReference type="NCBI Taxonomy" id="2813651"/>
    <lineage>
        <taxon>Eukaryota</taxon>
        <taxon>Fungi</taxon>
        <taxon>Dikarya</taxon>
        <taxon>Ascomycota</taxon>
        <taxon>Pezizomycotina</taxon>
        <taxon>Orbiliomycetes</taxon>
        <taxon>Orbiliales</taxon>
        <taxon>Orbiliaceae</taxon>
        <taxon>Orbilia</taxon>
    </lineage>
</organism>
<accession>A0A8H2E880</accession>
<evidence type="ECO:0008006" key="4">
    <source>
        <dbReference type="Google" id="ProtNLM"/>
    </source>
</evidence>
<feature type="signal peptide" evidence="1">
    <location>
        <begin position="1"/>
        <end position="23"/>
    </location>
</feature>
<evidence type="ECO:0000256" key="1">
    <source>
        <dbReference type="SAM" id="SignalP"/>
    </source>
</evidence>
<dbReference type="Proteomes" id="UP000297595">
    <property type="component" value="Unassembled WGS sequence"/>
</dbReference>
<comment type="caution">
    <text evidence="2">The sequence shown here is derived from an EMBL/GenBank/DDBJ whole genome shotgun (WGS) entry which is preliminary data.</text>
</comment>
<dbReference type="EMBL" id="SOZJ01000001">
    <property type="protein sequence ID" value="TGJ73556.1"/>
    <property type="molecule type" value="Genomic_DNA"/>
</dbReference>
<evidence type="ECO:0000313" key="2">
    <source>
        <dbReference type="EMBL" id="TGJ73556.1"/>
    </source>
</evidence>
<name>A0A8H2E880_ORBOL</name>
<dbReference type="AlphaFoldDB" id="A0A8H2E880"/>
<protein>
    <recommendedName>
        <fullName evidence="4">Invertebrate defensins family profile domain-containing protein</fullName>
    </recommendedName>
</protein>
<dbReference type="OrthoDB" id="10345015at2759"/>
<evidence type="ECO:0000313" key="3">
    <source>
        <dbReference type="Proteomes" id="UP000297595"/>
    </source>
</evidence>
<feature type="chain" id="PRO_5034261363" description="Invertebrate defensins family profile domain-containing protein" evidence="1">
    <location>
        <begin position="24"/>
        <end position="91"/>
    </location>
</feature>
<gene>
    <name evidence="2" type="ORF">EYR41_000644</name>
</gene>
<proteinExistence type="predicted"/>
<sequence>MKLSVVVLPALVAIAYSYPASNAKPDIHEITPSQIHLNDPKLPINQDKTSKPHPADTFSKMSNCGQPCDVSFDCESGGVGHCYSCFRGTCQ</sequence>
<keyword evidence="1" id="KW-0732">Signal</keyword>